<dbReference type="GO" id="GO:1902201">
    <property type="term" value="P:negative regulation of bacterial-type flagellum-dependent cell motility"/>
    <property type="evidence" value="ECO:0007669"/>
    <property type="project" value="TreeGrafter"/>
</dbReference>
<evidence type="ECO:0000313" key="7">
    <source>
        <dbReference type="Proteomes" id="UP000502608"/>
    </source>
</evidence>
<dbReference type="SUPFAM" id="SSF55073">
    <property type="entry name" value="Nucleotide cyclase"/>
    <property type="match status" value="1"/>
</dbReference>
<dbReference type="PANTHER" id="PTHR45138">
    <property type="entry name" value="REGULATORY COMPONENTS OF SENSORY TRANSDUCTION SYSTEM"/>
    <property type="match status" value="1"/>
</dbReference>
<comment type="cofactor">
    <cofactor evidence="1">
        <name>Mg(2+)</name>
        <dbReference type="ChEBI" id="CHEBI:18420"/>
    </cofactor>
</comment>
<dbReference type="Pfam" id="PF00990">
    <property type="entry name" value="GGDEF"/>
    <property type="match status" value="1"/>
</dbReference>
<dbReference type="PROSITE" id="PS50887">
    <property type="entry name" value="GGDEF"/>
    <property type="match status" value="1"/>
</dbReference>
<dbReference type="InterPro" id="IPR050469">
    <property type="entry name" value="Diguanylate_Cyclase"/>
</dbReference>
<feature type="transmembrane region" description="Helical" evidence="4">
    <location>
        <begin position="84"/>
        <end position="105"/>
    </location>
</feature>
<dbReference type="FunFam" id="3.30.70.270:FF:000001">
    <property type="entry name" value="Diguanylate cyclase domain protein"/>
    <property type="match status" value="1"/>
</dbReference>
<proteinExistence type="predicted"/>
<dbReference type="AlphaFoldDB" id="A0A6G9QP66"/>
<evidence type="ECO:0000256" key="4">
    <source>
        <dbReference type="SAM" id="Phobius"/>
    </source>
</evidence>
<dbReference type="InterPro" id="IPR043128">
    <property type="entry name" value="Rev_trsase/Diguanyl_cyclase"/>
</dbReference>
<dbReference type="EC" id="2.7.7.65" evidence="2"/>
<feature type="transmembrane region" description="Helical" evidence="4">
    <location>
        <begin position="125"/>
        <end position="143"/>
    </location>
</feature>
<evidence type="ECO:0000313" key="6">
    <source>
        <dbReference type="EMBL" id="QIR16198.1"/>
    </source>
</evidence>
<evidence type="ECO:0000259" key="5">
    <source>
        <dbReference type="PROSITE" id="PS50887"/>
    </source>
</evidence>
<keyword evidence="7" id="KW-1185">Reference proteome</keyword>
<dbReference type="Proteomes" id="UP000502608">
    <property type="component" value="Chromosome"/>
</dbReference>
<dbReference type="GO" id="GO:0005886">
    <property type="term" value="C:plasma membrane"/>
    <property type="evidence" value="ECO:0007669"/>
    <property type="project" value="TreeGrafter"/>
</dbReference>
<dbReference type="CDD" id="cd12914">
    <property type="entry name" value="PDC1_DGC_like"/>
    <property type="match status" value="1"/>
</dbReference>
<comment type="catalytic activity">
    <reaction evidence="3">
        <text>2 GTP = 3',3'-c-di-GMP + 2 diphosphate</text>
        <dbReference type="Rhea" id="RHEA:24898"/>
        <dbReference type="ChEBI" id="CHEBI:33019"/>
        <dbReference type="ChEBI" id="CHEBI:37565"/>
        <dbReference type="ChEBI" id="CHEBI:58805"/>
        <dbReference type="EC" id="2.7.7.65"/>
    </reaction>
</comment>
<organism evidence="6 7">
    <name type="scientific">Shewanella aestuarii</name>
    <dbReference type="NCBI Taxonomy" id="1028752"/>
    <lineage>
        <taxon>Bacteria</taxon>
        <taxon>Pseudomonadati</taxon>
        <taxon>Pseudomonadota</taxon>
        <taxon>Gammaproteobacteria</taxon>
        <taxon>Alteromonadales</taxon>
        <taxon>Shewanellaceae</taxon>
        <taxon>Shewanella</taxon>
    </lineage>
</organism>
<gene>
    <name evidence="6" type="ORF">HBH39_10560</name>
</gene>
<dbReference type="SMART" id="SM00267">
    <property type="entry name" value="GGDEF"/>
    <property type="match status" value="1"/>
</dbReference>
<dbReference type="CDD" id="cd01949">
    <property type="entry name" value="GGDEF"/>
    <property type="match status" value="1"/>
</dbReference>
<protein>
    <recommendedName>
        <fullName evidence="2">diguanylate cyclase</fullName>
        <ecNumber evidence="2">2.7.7.65</ecNumber>
    </recommendedName>
</protein>
<dbReference type="Gene3D" id="3.30.450.20">
    <property type="entry name" value="PAS domain"/>
    <property type="match status" value="1"/>
</dbReference>
<sequence>MFSLLLGVVALIINCYPIPFFANVQFILGNTLTVISSILFGPWYALLTSILASTGLVIVWDSFHVYIIFGLEALFLGFCRRRDIYALYGSVIFWLVFGMPAFYLLGNLFFDLPNNHLPFVTLKQAINSMIYTSIASLLVLSIPKLWRFKGRIKDKQRRSLSKQVTYFITLMITLSLLLSALLFNFYFLERQQQLVKVNQNETVRHIAYAGETYLENHIKVIENAAYLFTITNDSPTSSQAFLSNLHRNYPSFISMLMTNEKGNFIALSPLSKFQNPDEFKLNNNVKDRDYFIESFYNLRVYVSSVFVGRGFGNDAIVAMSAPYFDKTDHTKALGIIEGSLDLNYFDKIDYDFEGMRNQSIVLTDEKNNIIYASNQLNLKVMTPFHYALYKGRYQTTLDLININNTDSSTPEYIYAKSELSNGWKLYIVEPFTPLLKIAENQMLNSFAMLLVALLLTFYISNKISQLLSIPLEMIANQFSQLAQSSTKHQLLDDNAPREVYSLYETLLASKQQLIDHQLELENIVAIRTEELETANTKLKELVDRDPLTALYNRRYAEHKFIETREFCLRSEQAITVAVVDLDFFKAINDTYGHLAGDECLRQVASVLKQHFKRDIDIISRYGGEEFMLILPMSNALNIEHHLNEFRLKLNQILISIPNGSQQLTLTCSIGAIIANANYHHDLDRWIKIADDNLYQAKAQGRNRTILTIISPETES</sequence>
<keyword evidence="4" id="KW-1133">Transmembrane helix</keyword>
<dbReference type="KEGG" id="saes:HBH39_10560"/>
<feature type="domain" description="GGDEF" evidence="5">
    <location>
        <begin position="572"/>
        <end position="709"/>
    </location>
</feature>
<dbReference type="GO" id="GO:0052621">
    <property type="term" value="F:diguanylate cyclase activity"/>
    <property type="evidence" value="ECO:0007669"/>
    <property type="project" value="UniProtKB-EC"/>
</dbReference>
<dbReference type="EMBL" id="CP050313">
    <property type="protein sequence ID" value="QIR16198.1"/>
    <property type="molecule type" value="Genomic_DNA"/>
</dbReference>
<feature type="transmembrane region" description="Helical" evidence="4">
    <location>
        <begin position="164"/>
        <end position="188"/>
    </location>
</feature>
<dbReference type="PANTHER" id="PTHR45138:SF9">
    <property type="entry name" value="DIGUANYLATE CYCLASE DGCM-RELATED"/>
    <property type="match status" value="1"/>
</dbReference>
<dbReference type="InterPro" id="IPR000160">
    <property type="entry name" value="GGDEF_dom"/>
</dbReference>
<accession>A0A6G9QP66</accession>
<dbReference type="NCBIfam" id="TIGR00254">
    <property type="entry name" value="GGDEF"/>
    <property type="match status" value="1"/>
</dbReference>
<keyword evidence="4" id="KW-0472">Membrane</keyword>
<evidence type="ECO:0000256" key="3">
    <source>
        <dbReference type="ARBA" id="ARBA00034247"/>
    </source>
</evidence>
<dbReference type="Gene3D" id="3.30.70.270">
    <property type="match status" value="1"/>
</dbReference>
<dbReference type="GO" id="GO:0043709">
    <property type="term" value="P:cell adhesion involved in single-species biofilm formation"/>
    <property type="evidence" value="ECO:0007669"/>
    <property type="project" value="TreeGrafter"/>
</dbReference>
<name>A0A6G9QP66_9GAMM</name>
<dbReference type="InterPro" id="IPR029787">
    <property type="entry name" value="Nucleotide_cyclase"/>
</dbReference>
<reference evidence="6 7" key="1">
    <citation type="submission" date="2020-03" db="EMBL/GenBank/DDBJ databases">
        <title>Complete genome sequence of Shewanella sp.</title>
        <authorList>
            <person name="Kim Y.-S."/>
            <person name="Kim S.-J."/>
            <person name="Jung H.-K."/>
            <person name="Kim K.-H."/>
        </authorList>
    </citation>
    <scope>NUCLEOTIDE SEQUENCE [LARGE SCALE GENOMIC DNA]</scope>
    <source>
        <strain evidence="6 7">PN3F2</strain>
    </source>
</reference>
<evidence type="ECO:0000256" key="1">
    <source>
        <dbReference type="ARBA" id="ARBA00001946"/>
    </source>
</evidence>
<evidence type="ECO:0000256" key="2">
    <source>
        <dbReference type="ARBA" id="ARBA00012528"/>
    </source>
</evidence>
<keyword evidence="4" id="KW-0812">Transmembrane</keyword>